<keyword evidence="1" id="KW-0472">Membrane</keyword>
<keyword evidence="3" id="KW-1185">Reference proteome</keyword>
<evidence type="ECO:0000313" key="2">
    <source>
        <dbReference type="EMBL" id="MEQ3361399.1"/>
    </source>
</evidence>
<sequence length="212" mass="22913">MKAARRILLIVFVVLVNVSTASMLLPFLLMDSDLLNDTGFFSFLMTAGVGALVLAFFVSIACVVVAFASLGPLASRPDQQRGLGLQVFVCKLLMIPYFVVTFAYAFLFAFASSLLTLSIHLASLGIMFGAMMAVLIPIMSLVNYLFLMATSSFAVSNIVLAYRKGLIAFSTTVVFVILQLFPIVDVASYGFIVKHLRTLESRAQLRAGGGTL</sequence>
<feature type="transmembrane region" description="Helical" evidence="1">
    <location>
        <begin position="117"/>
        <end position="136"/>
    </location>
</feature>
<protein>
    <recommendedName>
        <fullName evidence="4">ABC transporter permease</fullName>
    </recommendedName>
</protein>
<proteinExistence type="predicted"/>
<dbReference type="RefSeq" id="WP_349226982.1">
    <property type="nucleotide sequence ID" value="NZ_JBBNOP010000001.1"/>
</dbReference>
<dbReference type="EMBL" id="JBBNOP010000001">
    <property type="protein sequence ID" value="MEQ3361399.1"/>
    <property type="molecule type" value="Genomic_DNA"/>
</dbReference>
<organism evidence="2 3">
    <name type="scientific">Raoultibacter massiliensis</name>
    <dbReference type="NCBI Taxonomy" id="1852371"/>
    <lineage>
        <taxon>Bacteria</taxon>
        <taxon>Bacillati</taxon>
        <taxon>Actinomycetota</taxon>
        <taxon>Coriobacteriia</taxon>
        <taxon>Eggerthellales</taxon>
        <taxon>Eggerthellaceae</taxon>
        <taxon>Raoultibacter</taxon>
    </lineage>
</organism>
<feature type="transmembrane region" description="Helical" evidence="1">
    <location>
        <begin position="88"/>
        <end position="111"/>
    </location>
</feature>
<feature type="transmembrane region" description="Helical" evidence="1">
    <location>
        <begin position="166"/>
        <end position="192"/>
    </location>
</feature>
<gene>
    <name evidence="2" type="ORF">AAA083_00250</name>
</gene>
<dbReference type="InterPro" id="IPR046594">
    <property type="entry name" value="DUF6652"/>
</dbReference>
<dbReference type="Proteomes" id="UP001487305">
    <property type="component" value="Unassembled WGS sequence"/>
</dbReference>
<reference evidence="2 3" key="1">
    <citation type="submission" date="2024-04" db="EMBL/GenBank/DDBJ databases">
        <title>Human intestinal bacterial collection.</title>
        <authorList>
            <person name="Pauvert C."/>
            <person name="Hitch T.C.A."/>
            <person name="Clavel T."/>
        </authorList>
    </citation>
    <scope>NUCLEOTIDE SEQUENCE [LARGE SCALE GENOMIC DNA]</scope>
    <source>
        <strain evidence="2 3">CLA-KB-H42</strain>
    </source>
</reference>
<dbReference type="Pfam" id="PF20357">
    <property type="entry name" value="DUF6652"/>
    <property type="match status" value="1"/>
</dbReference>
<keyword evidence="1" id="KW-1133">Transmembrane helix</keyword>
<accession>A0ABV1J8L7</accession>
<feature type="transmembrane region" description="Helical" evidence="1">
    <location>
        <begin position="7"/>
        <end position="29"/>
    </location>
</feature>
<evidence type="ECO:0000256" key="1">
    <source>
        <dbReference type="SAM" id="Phobius"/>
    </source>
</evidence>
<keyword evidence="1" id="KW-0812">Transmembrane</keyword>
<comment type="caution">
    <text evidence="2">The sequence shown here is derived from an EMBL/GenBank/DDBJ whole genome shotgun (WGS) entry which is preliminary data.</text>
</comment>
<feature type="transmembrane region" description="Helical" evidence="1">
    <location>
        <begin position="41"/>
        <end position="67"/>
    </location>
</feature>
<evidence type="ECO:0008006" key="4">
    <source>
        <dbReference type="Google" id="ProtNLM"/>
    </source>
</evidence>
<evidence type="ECO:0000313" key="3">
    <source>
        <dbReference type="Proteomes" id="UP001487305"/>
    </source>
</evidence>
<name>A0ABV1J8L7_9ACTN</name>